<dbReference type="PROSITE" id="PS50215">
    <property type="entry name" value="ADAM_MEPRO"/>
    <property type="match status" value="1"/>
</dbReference>
<evidence type="ECO:0000313" key="3">
    <source>
        <dbReference type="EMBL" id="GAA4055467.1"/>
    </source>
</evidence>
<sequence length="2424" mass="240779">MSLLAFTAQGQQRGGIDLFREDGAARQVAYASPVAAQLRQARALSLEVVALDAALTPARRGGEVVLVLPLPDGRSARFGVREAPIMNGPTAARFPELRTYAGRGLDDPDATCRLDITPYGFHGQILSNALGAVYLEPARPGDVAHYLSFFRADINRSAATTTSACLWQPGLDRGAPARAGGAGGPAHRTLLATGTTLRTYRLAVAATAEYTANRGGTVASAQAAIVTTINRVTGVYERELAVRLQLVRNDGTLIYTNASTDPYTNNNPNSLVSQNQSNLTAVVGTANFDIGHVFSTAGGGLAYVGVVCNASYKAAGETGISNPVGDFFDIDYVAHEMGHQFGGNHTFNSNLGSCGGNANPSTAHEPGSGSTIMAYAGICGSDNLQPHTDPYFHVVSYEEIESSLATTSCGAVSSTGNSVPSVSLPPGGKTLPISTPFKLTASGTDADGDPLTFCWEEWDLAQNGAPPLFRSFPPNPSPTRYFPRLSDLLAGTITIGETLPTVTRPLNFRVTVRDAHNGLQGVVGGINSSPVLALSASSAAGPFVVTAPNTAVSWAAGSTQTVTWNVANTTAAPVSSAIVNIRLSTDGGLTYPTVLVASTPNDGSESITVPSLATTQARIMVEAADNYFFDISNANFTISGSVAGPTLSSLSPTSGTVGASIIITGTNLSGATAVSFNGTAATFVINSGTQITATVPAGATSGNVTVTTSGGTSNGITFTLTVPAPTLSSLSPTTGTVGTPVTITGTNLTGTTSVTFNGTAASFTINSPTQITTSVPAGTTTGNVTVTTPGGTSTGLPFTVTAPLPTLSTLSPTSGPAGTSVAITGTNLTGTTSVTFNGTAATFTVNSATQLTATVPAGATTGNVVVTTPAGASNGLAFTVTIPAPTISGLSPTSGTVGTSVVITGANFTGTTAVSFNGTAATFVLNSATQLTATVPSGATTGSVTVTTPGGTSNTAVFTVLPPAPTISSLSPTNGTVGTSVIVTGTNLTGATSVSFNGTAAAFIINSATQLTATVPAGATTGNVTVTTPGGISNGLPFTITVPASTITSLSPTSGTVGTSVVITGTNFSGATAVSFNGTAATFTVDSNSQISTVVPAGATSGSVVVTTPGGTSNGVAFTVVPPAPILSSLNPTSGTVGTLVTITGTNLTGTNSVSFNGTAAAFLVNLATQLTATVPAGATSGNVTVTTPGGTSNGLPFTVSAPAPSLTSLSPTSGAVGTSVVITGTSFTGASAVTFNGTPAAFVLNSATQLTATVPTGATTGNVTVTASGGTSNGLYFTVLPPAPTLTNLSPSNGPIGTSVTITGTNLTGTTSVSFNGSSASFVVNSATQLTATVPAGTTTGLVTVATPGGTSNGITFSVTAPAPAISTLSPASGPVGTSITITGTGLTGATAVSFNGTAATFTVLNDGTITAAVPAGATTGNVTVTTPGGTSAGLPFSVTIPASTITALSPTSGPEGTSVIITGTNLAGATGLTFNGVSAIFVVNSANQLTTSVPTGATTGSVVVATPGGPSNGILFTVVPAAPTLTAVSPNSSPVGTTVVLTGTNLTGATAVNFNGTGATFVVNSATQITTLVPNGATSGPLTVATAGGLSNAVAFTVAIPTSTLTTLSPNSGPIGTPVVITGTNFTGAGSVTFNGVSAPFTLNSPTQITTVVPFGATYGPVVVTVTGSSNGLIFTVIPPLPVITNFSPMGGPVGTVVAITGTDFVGTTAVAFNGVSAPFTFISGTALTATVPAGATTGPITVTTAGGTGSSTTSFTVLTPTLPSLTVTSLQIIPPGAYNNIDITGTGEGTLSGAVSVAGAFTVQAGGIFDDGCQLLTGAGSFALAAGATLRICNPGGISASGTTGSIQVGGTRTFSPDASYVYNGTVAQLTGSGLPATVRNLTVNNAAGVGLTQNLGITQVLTIQSGELNLGASNLKLLSNASGTALVVNRGSSRVQETGPGRAIMERFITLDPAQPYPGPGYRHYSTPVSNTTIADLEVPGIYTPLVNPAYNALPTPTLPPAQFPNVFDFQESRIIPTFPDFDVGFRSPTSPAEALVPTVGYTVNIAPAATVDLSGQLNTGALNTGPLTRGATANSGWQFLGNPYPAPLDWGMVEATPGALPTGLGAAIYVFEPTSQYSGFYRSYVGGVGTGGFEGVLPAMQGFFIRATQTVPGGFTFQDLFRVTTYQNPPFHRQTAGPDLRPRLRLTLSSANSAAGLLDETLVYFDPLATATGTDAAFDAPKLPNSNQIGLASRIPGLPTSEALAINGLPPALLASGVRIPLELKVPAAGPFQLHAGELANFAPALALALLDLATGTRTDLRVAPTYAFAAARAGMLAGRFELLIGRTATSTTSPIPPSVFSVWPNPVASGEGRLHIALATAAPTATAVLRTILGQPVRTQPLRNGTAELHTEGLATGTYLLTVQVPGAPGITQRVVIE</sequence>
<dbReference type="Pfam" id="PF01833">
    <property type="entry name" value="TIG"/>
    <property type="match status" value="14"/>
</dbReference>
<name>A0ABP7V0H9_9BACT</name>
<proteinExistence type="predicted"/>
<feature type="domain" description="Peptidase M12B" evidence="2">
    <location>
        <begin position="198"/>
        <end position="385"/>
    </location>
</feature>
<dbReference type="EMBL" id="BAABDK010000035">
    <property type="protein sequence ID" value="GAA4055467.1"/>
    <property type="molecule type" value="Genomic_DNA"/>
</dbReference>
<dbReference type="Pfam" id="PF13583">
    <property type="entry name" value="Reprolysin_4"/>
    <property type="match status" value="1"/>
</dbReference>
<dbReference type="Proteomes" id="UP001501469">
    <property type="component" value="Unassembled WGS sequence"/>
</dbReference>
<dbReference type="SUPFAM" id="SSF81296">
    <property type="entry name" value="E set domains"/>
    <property type="match status" value="14"/>
</dbReference>
<evidence type="ECO:0000256" key="1">
    <source>
        <dbReference type="ARBA" id="ARBA00022729"/>
    </source>
</evidence>
<dbReference type="PANTHER" id="PTHR46769:SF2">
    <property type="entry name" value="FIBROCYSTIN-L ISOFORM 2 PRECURSOR-RELATED"/>
    <property type="match status" value="1"/>
</dbReference>
<dbReference type="InterPro" id="IPR002909">
    <property type="entry name" value="IPT_dom"/>
</dbReference>
<dbReference type="RefSeq" id="WP_345059766.1">
    <property type="nucleotide sequence ID" value="NZ_BAABDK010000035.1"/>
</dbReference>
<dbReference type="SMART" id="SM00429">
    <property type="entry name" value="IPT"/>
    <property type="match status" value="14"/>
</dbReference>
<comment type="caution">
    <text evidence="3">The sequence shown here is derived from an EMBL/GenBank/DDBJ whole genome shotgun (WGS) entry which is preliminary data.</text>
</comment>
<dbReference type="InterPro" id="IPR001590">
    <property type="entry name" value="Peptidase_M12B"/>
</dbReference>
<dbReference type="CDD" id="cd00603">
    <property type="entry name" value="IPT_PCSR"/>
    <property type="match status" value="2"/>
</dbReference>
<dbReference type="InterPro" id="IPR052387">
    <property type="entry name" value="Fibrocystin"/>
</dbReference>
<evidence type="ECO:0000313" key="4">
    <source>
        <dbReference type="Proteomes" id="UP001501469"/>
    </source>
</evidence>
<dbReference type="CDD" id="cd00102">
    <property type="entry name" value="IPT"/>
    <property type="match status" value="4"/>
</dbReference>
<protein>
    <recommendedName>
        <fullName evidence="2">Peptidase M12B domain-containing protein</fullName>
    </recommendedName>
</protein>
<dbReference type="SUPFAM" id="SSF55486">
    <property type="entry name" value="Metalloproteases ('zincins'), catalytic domain"/>
    <property type="match status" value="1"/>
</dbReference>
<reference evidence="4" key="1">
    <citation type="journal article" date="2019" name="Int. J. Syst. Evol. Microbiol.">
        <title>The Global Catalogue of Microorganisms (GCM) 10K type strain sequencing project: providing services to taxonomists for standard genome sequencing and annotation.</title>
        <authorList>
            <consortium name="The Broad Institute Genomics Platform"/>
            <consortium name="The Broad Institute Genome Sequencing Center for Infectious Disease"/>
            <person name="Wu L."/>
            <person name="Ma J."/>
        </authorList>
    </citation>
    <scope>NUCLEOTIDE SEQUENCE [LARGE SCALE GENOMIC DNA]</scope>
    <source>
        <strain evidence="4">JCM 17225</strain>
    </source>
</reference>
<keyword evidence="4" id="KW-1185">Reference proteome</keyword>
<dbReference type="InterPro" id="IPR013783">
    <property type="entry name" value="Ig-like_fold"/>
</dbReference>
<dbReference type="Gene3D" id="2.60.40.10">
    <property type="entry name" value="Immunoglobulins"/>
    <property type="match status" value="14"/>
</dbReference>
<dbReference type="InterPro" id="IPR014756">
    <property type="entry name" value="Ig_E-set"/>
</dbReference>
<accession>A0ABP7V0H9</accession>
<keyword evidence="1" id="KW-0732">Signal</keyword>
<evidence type="ECO:0000259" key="2">
    <source>
        <dbReference type="PROSITE" id="PS50215"/>
    </source>
</evidence>
<dbReference type="InterPro" id="IPR024079">
    <property type="entry name" value="MetalloPept_cat_dom_sf"/>
</dbReference>
<gene>
    <name evidence="3" type="ORF">GCM10022409_48330</name>
</gene>
<dbReference type="PANTHER" id="PTHR46769">
    <property type="entry name" value="POLYCYSTIC KIDNEY AND HEPATIC DISEASE 1 (AUTOSOMAL RECESSIVE)-LIKE 1"/>
    <property type="match status" value="1"/>
</dbReference>
<dbReference type="Gene3D" id="3.40.390.10">
    <property type="entry name" value="Collagenase (Catalytic Domain)"/>
    <property type="match status" value="1"/>
</dbReference>
<organism evidence="3 4">
    <name type="scientific">Hymenobacter glaciei</name>
    <dbReference type="NCBI Taxonomy" id="877209"/>
    <lineage>
        <taxon>Bacteria</taxon>
        <taxon>Pseudomonadati</taxon>
        <taxon>Bacteroidota</taxon>
        <taxon>Cytophagia</taxon>
        <taxon>Cytophagales</taxon>
        <taxon>Hymenobacteraceae</taxon>
        <taxon>Hymenobacter</taxon>
    </lineage>
</organism>